<organism evidence="1 2">
    <name type="scientific">Bordetella genomosp. 13</name>
    <dbReference type="NCBI Taxonomy" id="463040"/>
    <lineage>
        <taxon>Bacteria</taxon>
        <taxon>Pseudomonadati</taxon>
        <taxon>Pseudomonadota</taxon>
        <taxon>Betaproteobacteria</taxon>
        <taxon>Burkholderiales</taxon>
        <taxon>Alcaligenaceae</taxon>
        <taxon>Bordetella</taxon>
    </lineage>
</organism>
<gene>
    <name evidence="1" type="ORF">CAL15_10010</name>
</gene>
<keyword evidence="2" id="KW-1185">Reference proteome</keyword>
<proteinExistence type="predicted"/>
<evidence type="ECO:0000313" key="1">
    <source>
        <dbReference type="EMBL" id="ARP94691.1"/>
    </source>
</evidence>
<accession>A0A1W6ZBF8</accession>
<protein>
    <submittedName>
        <fullName evidence="1">Uncharacterized protein</fullName>
    </submittedName>
</protein>
<dbReference type="AlphaFoldDB" id="A0A1W6ZBF8"/>
<reference evidence="1 2" key="1">
    <citation type="submission" date="2017-05" db="EMBL/GenBank/DDBJ databases">
        <title>Complete and WGS of Bordetella genogroups.</title>
        <authorList>
            <person name="Spilker T."/>
            <person name="LiPuma J."/>
        </authorList>
    </citation>
    <scope>NUCLEOTIDE SEQUENCE [LARGE SCALE GENOMIC DNA]</scope>
    <source>
        <strain evidence="1 2">AU7206</strain>
    </source>
</reference>
<dbReference type="KEGG" id="bgm:CAL15_10010"/>
<dbReference type="EMBL" id="CP021111">
    <property type="protein sequence ID" value="ARP94691.1"/>
    <property type="molecule type" value="Genomic_DNA"/>
</dbReference>
<evidence type="ECO:0000313" key="2">
    <source>
        <dbReference type="Proteomes" id="UP000194161"/>
    </source>
</evidence>
<dbReference type="Proteomes" id="UP000194161">
    <property type="component" value="Chromosome"/>
</dbReference>
<sequence>MQGHHGGLFDAMHLSRRQRHAHGFRQHAPVVGTARGGFQQRHRAVGADDQRARGGCQPDLLARLQGETMVGFGDMHDGDSSLMRDAHSLRTPWQAKQAHAAGFCSATGFEPRLCYGE</sequence>
<name>A0A1W6ZBF8_9BORD</name>